<dbReference type="Gene3D" id="3.40.50.620">
    <property type="entry name" value="HUPs"/>
    <property type="match status" value="2"/>
</dbReference>
<evidence type="ECO:0000313" key="3">
    <source>
        <dbReference type="EMBL" id="RAJ22088.1"/>
    </source>
</evidence>
<protein>
    <submittedName>
        <fullName evidence="3">Nucleotide-binding universal stress UspA family protein</fullName>
    </submittedName>
</protein>
<evidence type="ECO:0000259" key="2">
    <source>
        <dbReference type="Pfam" id="PF00582"/>
    </source>
</evidence>
<dbReference type="RefSeq" id="WP_111625932.1">
    <property type="nucleotide sequence ID" value="NZ_QLLQ01000011.1"/>
</dbReference>
<dbReference type="InterPro" id="IPR014729">
    <property type="entry name" value="Rossmann-like_a/b/a_fold"/>
</dbReference>
<evidence type="ECO:0000313" key="4">
    <source>
        <dbReference type="Proteomes" id="UP000248987"/>
    </source>
</evidence>
<reference evidence="3 4" key="1">
    <citation type="submission" date="2018-06" db="EMBL/GenBank/DDBJ databases">
        <title>Genomic Encyclopedia of Archaeal and Bacterial Type Strains, Phase II (KMG-II): from individual species to whole genera.</title>
        <authorList>
            <person name="Goeker M."/>
        </authorList>
    </citation>
    <scope>NUCLEOTIDE SEQUENCE [LARGE SCALE GENOMIC DNA]</scope>
    <source>
        <strain evidence="3 4">DSM 12408</strain>
    </source>
</reference>
<organism evidence="3 4">
    <name type="scientific">Gelidibacter algens</name>
    <dbReference type="NCBI Taxonomy" id="49280"/>
    <lineage>
        <taxon>Bacteria</taxon>
        <taxon>Pseudomonadati</taxon>
        <taxon>Bacteroidota</taxon>
        <taxon>Flavobacteriia</taxon>
        <taxon>Flavobacteriales</taxon>
        <taxon>Flavobacteriaceae</taxon>
        <taxon>Gelidibacter</taxon>
    </lineage>
</organism>
<dbReference type="InterPro" id="IPR006015">
    <property type="entry name" value="Universal_stress_UspA"/>
</dbReference>
<dbReference type="SUPFAM" id="SSF52402">
    <property type="entry name" value="Adenine nucleotide alpha hydrolases-like"/>
    <property type="match status" value="2"/>
</dbReference>
<proteinExistence type="inferred from homology"/>
<dbReference type="InterPro" id="IPR006016">
    <property type="entry name" value="UspA"/>
</dbReference>
<comment type="similarity">
    <text evidence="1">Belongs to the universal stress protein A family.</text>
</comment>
<feature type="domain" description="UspA" evidence="2">
    <location>
        <begin position="1"/>
        <end position="147"/>
    </location>
</feature>
<dbReference type="Pfam" id="PF00582">
    <property type="entry name" value="Usp"/>
    <property type="match status" value="1"/>
</dbReference>
<accession>A0A327S0A4</accession>
<dbReference type="CDD" id="cd00293">
    <property type="entry name" value="USP-like"/>
    <property type="match status" value="1"/>
</dbReference>
<dbReference type="Proteomes" id="UP000248987">
    <property type="component" value="Unassembled WGS sequence"/>
</dbReference>
<evidence type="ECO:0000256" key="1">
    <source>
        <dbReference type="ARBA" id="ARBA00008791"/>
    </source>
</evidence>
<gene>
    <name evidence="3" type="ORF">LX77_02747</name>
</gene>
<dbReference type="PANTHER" id="PTHR46268">
    <property type="entry name" value="STRESS RESPONSE PROTEIN NHAX"/>
    <property type="match status" value="1"/>
</dbReference>
<dbReference type="EMBL" id="QLLQ01000011">
    <property type="protein sequence ID" value="RAJ22088.1"/>
    <property type="molecule type" value="Genomic_DNA"/>
</dbReference>
<name>A0A327S0A4_9FLAO</name>
<keyword evidence="4" id="KW-1185">Reference proteome</keyword>
<dbReference type="PRINTS" id="PR01438">
    <property type="entry name" value="UNVRSLSTRESS"/>
</dbReference>
<comment type="caution">
    <text evidence="3">The sequence shown here is derived from an EMBL/GenBank/DDBJ whole genome shotgun (WGS) entry which is preliminary data.</text>
</comment>
<dbReference type="PANTHER" id="PTHR46268:SF6">
    <property type="entry name" value="UNIVERSAL STRESS PROTEIN UP12"/>
    <property type="match status" value="1"/>
</dbReference>
<dbReference type="AlphaFoldDB" id="A0A327S0A4"/>
<sequence>MKHILLPTDFSENSWNAISYAIHLFKDDACTFYLLNTYTPVIYHVEYVLGYPAQFGLEDTIRNTSLEHLKTLKQRISDTFGNNSNHEFQTMARFDTLISGIHDFMESHTIHMIVMGTKGATGAEEVLFGSNTVQVFKNVKCPVLAIPDGFIYITPSSILFPSDYGLAYHTSQLEPLLALAKTHHSRIDILHVLTTDLSEVQLNNKASLQKILPQGNHEFHDLKGDNVMRGILAYQEKNAVDMLAMINNKKSFFENIFFKSTVNQIGFHLTAPFLVMPSQLNTQKTKTT</sequence>